<name>A0A2P2KVQ6_RHIMU</name>
<evidence type="ECO:0000313" key="1">
    <source>
        <dbReference type="EMBL" id="MBX09763.1"/>
    </source>
</evidence>
<reference evidence="1" key="1">
    <citation type="submission" date="2018-02" db="EMBL/GenBank/DDBJ databases">
        <title>Rhizophora mucronata_Transcriptome.</title>
        <authorList>
            <person name="Meera S.P."/>
            <person name="Sreeshan A."/>
            <person name="Augustine A."/>
        </authorList>
    </citation>
    <scope>NUCLEOTIDE SEQUENCE</scope>
    <source>
        <tissue evidence="1">Leaf</tissue>
    </source>
</reference>
<dbReference type="AlphaFoldDB" id="A0A2P2KVQ6"/>
<sequence length="74" mass="8659">MCFTEVGGLSFDNCTCHSMWETYYILKSRKKLVCVRHLISLSFILGNLLDTTNNLLAWILAALLSRWFWPVFTR</sequence>
<dbReference type="EMBL" id="GGEC01029279">
    <property type="protein sequence ID" value="MBX09763.1"/>
    <property type="molecule type" value="Transcribed_RNA"/>
</dbReference>
<accession>A0A2P2KVQ6</accession>
<organism evidence="1">
    <name type="scientific">Rhizophora mucronata</name>
    <name type="common">Asiatic mangrove</name>
    <dbReference type="NCBI Taxonomy" id="61149"/>
    <lineage>
        <taxon>Eukaryota</taxon>
        <taxon>Viridiplantae</taxon>
        <taxon>Streptophyta</taxon>
        <taxon>Embryophyta</taxon>
        <taxon>Tracheophyta</taxon>
        <taxon>Spermatophyta</taxon>
        <taxon>Magnoliopsida</taxon>
        <taxon>eudicotyledons</taxon>
        <taxon>Gunneridae</taxon>
        <taxon>Pentapetalae</taxon>
        <taxon>rosids</taxon>
        <taxon>fabids</taxon>
        <taxon>Malpighiales</taxon>
        <taxon>Rhizophoraceae</taxon>
        <taxon>Rhizophora</taxon>
    </lineage>
</organism>
<protein>
    <submittedName>
        <fullName evidence="1">Maf protein</fullName>
    </submittedName>
</protein>
<proteinExistence type="predicted"/>